<evidence type="ECO:0000313" key="2">
    <source>
        <dbReference type="Proteomes" id="UP001234178"/>
    </source>
</evidence>
<protein>
    <submittedName>
        <fullName evidence="1">Uncharacterized protein</fullName>
    </submittedName>
</protein>
<proteinExistence type="predicted"/>
<sequence>MWQMMVNHGGPLTDIIAESENNEGNLIFKPLKPQLPFCFNKAIKQLSQLGIPVYAADAAQYDPAVFTCGGTGERKDVHKNGQFKIQVETECPLFKGLETLQMFHDLTENGRKMLHNFLFDICGLQRGFTLEKREQQCNDYIRRTVKRDHAEERLLLEELSSHSQYVATLLPIRTVGVQVFVIMANGLSRIPTTMAPAPLRLAQKANATVATSTGSQHQTLTVAVINRSHVGLAGEVSISSLRNRLETIL</sequence>
<keyword evidence="2" id="KW-1185">Reference proteome</keyword>
<reference evidence="1 2" key="1">
    <citation type="journal article" date="2023" name="Nucleic Acids Res.">
        <title>The hologenome of Daphnia magna reveals possible DNA methylation and microbiome-mediated evolution of the host genome.</title>
        <authorList>
            <person name="Chaturvedi A."/>
            <person name="Li X."/>
            <person name="Dhandapani V."/>
            <person name="Marshall H."/>
            <person name="Kissane S."/>
            <person name="Cuenca-Cambronero M."/>
            <person name="Asole G."/>
            <person name="Calvet F."/>
            <person name="Ruiz-Romero M."/>
            <person name="Marangio P."/>
            <person name="Guigo R."/>
            <person name="Rago D."/>
            <person name="Mirbahai L."/>
            <person name="Eastwood N."/>
            <person name="Colbourne J.K."/>
            <person name="Zhou J."/>
            <person name="Mallon E."/>
            <person name="Orsini L."/>
        </authorList>
    </citation>
    <scope>NUCLEOTIDE SEQUENCE [LARGE SCALE GENOMIC DNA]</scope>
    <source>
        <strain evidence="1">LRV0_1</strain>
    </source>
</reference>
<dbReference type="EMBL" id="JAOYFB010000003">
    <property type="protein sequence ID" value="KAK4010164.1"/>
    <property type="molecule type" value="Genomic_DNA"/>
</dbReference>
<accession>A0ABQ9ZBV2</accession>
<comment type="caution">
    <text evidence="1">The sequence shown here is derived from an EMBL/GenBank/DDBJ whole genome shotgun (WGS) entry which is preliminary data.</text>
</comment>
<evidence type="ECO:0000313" key="1">
    <source>
        <dbReference type="EMBL" id="KAK4010164.1"/>
    </source>
</evidence>
<name>A0ABQ9ZBV2_9CRUS</name>
<gene>
    <name evidence="1" type="ORF">OUZ56_019310</name>
</gene>
<organism evidence="1 2">
    <name type="scientific">Daphnia magna</name>
    <dbReference type="NCBI Taxonomy" id="35525"/>
    <lineage>
        <taxon>Eukaryota</taxon>
        <taxon>Metazoa</taxon>
        <taxon>Ecdysozoa</taxon>
        <taxon>Arthropoda</taxon>
        <taxon>Crustacea</taxon>
        <taxon>Branchiopoda</taxon>
        <taxon>Diplostraca</taxon>
        <taxon>Cladocera</taxon>
        <taxon>Anomopoda</taxon>
        <taxon>Daphniidae</taxon>
        <taxon>Daphnia</taxon>
    </lineage>
</organism>
<dbReference type="Proteomes" id="UP001234178">
    <property type="component" value="Unassembled WGS sequence"/>
</dbReference>